<dbReference type="InterPro" id="IPR025420">
    <property type="entry name" value="DUF4143"/>
</dbReference>
<dbReference type="Proteomes" id="UP000468327">
    <property type="component" value="Unassembled WGS sequence"/>
</dbReference>
<dbReference type="PANTHER" id="PTHR43566">
    <property type="entry name" value="CONSERVED PROTEIN"/>
    <property type="match status" value="1"/>
</dbReference>
<dbReference type="RefSeq" id="WP_157005192.1">
    <property type="nucleotide sequence ID" value="NZ_DBEZYS010000301.1"/>
</dbReference>
<dbReference type="EMBL" id="WPOC01000002">
    <property type="protein sequence ID" value="MVN14032.1"/>
    <property type="molecule type" value="Genomic_DNA"/>
</dbReference>
<dbReference type="PANTHER" id="PTHR43566:SF2">
    <property type="entry name" value="DUF4143 DOMAIN-CONTAINING PROTEIN"/>
    <property type="match status" value="1"/>
</dbReference>
<proteinExistence type="predicted"/>
<evidence type="ECO:0000313" key="4">
    <source>
        <dbReference type="Proteomes" id="UP000468327"/>
    </source>
</evidence>
<feature type="domain" description="AAA" evidence="1">
    <location>
        <begin position="22"/>
        <end position="134"/>
    </location>
</feature>
<name>A0A6N8IE44_9ACTN</name>
<gene>
    <name evidence="3" type="ORF">GO738_01450</name>
</gene>
<dbReference type="AlphaFoldDB" id="A0A6N8IE44"/>
<dbReference type="Pfam" id="PF13635">
    <property type="entry name" value="DUF4143"/>
    <property type="match status" value="1"/>
</dbReference>
<reference evidence="3 4" key="1">
    <citation type="submission" date="2019-11" db="EMBL/GenBank/DDBJ databases">
        <title>Whole genome shotgun sequencing (WGS) data from Adlercreutzia equolifaciens ResAG-91, Eggerthella lenta MRI-F36, MRI-F37, MRI-F40, ResAG-49, ResAG-88, ResAG-121, ResAG-145, and Gordonibacter sp. ResAG-5, ResAG-26, ResAG-43, ResAG-50, ResAG-59.</title>
        <authorList>
            <person name="Stoll D.A."/>
            <person name="Danylec N."/>
            <person name="Franz C.M.A.P."/>
            <person name="Huch M."/>
        </authorList>
    </citation>
    <scope>NUCLEOTIDE SEQUENCE [LARGE SCALE GENOMIC DNA]</scope>
    <source>
        <strain evidence="3 4">ResAG-59</strain>
    </source>
</reference>
<sequence>MATYLPRVVDSELVERLSYAGAVVIRGPKWCGKTATALQRAKSVAFMQDPDERANNMAMAEAKPSLLLRGEKPRLIDEWQEAPQLWDAVRFAVDRSDEPGQFMLTGSATPTAQPQHTGTGRFSFLDMRTMSLFESGESTGEVSLGELFGQGDHIPNDETHVEGHSEQDVENLSYLICRGGWPRAITIANENAALKMSRDYLSAIAEEDISRVDGVSRNSQYARLIMQAYARCSATQADMGTVRGNLKTRGSGLSRETVDSYVGALRRLYVIEDVSAWTPSLHARSRITTTPVRFFTDPSIAAAALGASPELLLRDMSTYGLLFENLCVRDLRVYAEPLGGKVLHYRDNTGLEADCVIALDDGRYSLLEVKMSARLVDEGAANLRKLAGKIDASIMGAPSFCAVITPGGYAYRREDGVLVVPITCLRP</sequence>
<evidence type="ECO:0000259" key="2">
    <source>
        <dbReference type="Pfam" id="PF13635"/>
    </source>
</evidence>
<dbReference type="InterPro" id="IPR041682">
    <property type="entry name" value="AAA_14"/>
</dbReference>
<comment type="caution">
    <text evidence="3">The sequence shown here is derived from an EMBL/GenBank/DDBJ whole genome shotgun (WGS) entry which is preliminary data.</text>
</comment>
<evidence type="ECO:0000313" key="3">
    <source>
        <dbReference type="EMBL" id="MVN14032.1"/>
    </source>
</evidence>
<feature type="domain" description="DUF4143" evidence="2">
    <location>
        <begin position="206"/>
        <end position="371"/>
    </location>
</feature>
<keyword evidence="4" id="KW-1185">Reference proteome</keyword>
<dbReference type="Pfam" id="PF13173">
    <property type="entry name" value="AAA_14"/>
    <property type="match status" value="1"/>
</dbReference>
<evidence type="ECO:0000259" key="1">
    <source>
        <dbReference type="Pfam" id="PF13173"/>
    </source>
</evidence>
<organism evidence="3 4">
    <name type="scientific">Gordonibacter urolithinfaciens</name>
    <dbReference type="NCBI Taxonomy" id="1335613"/>
    <lineage>
        <taxon>Bacteria</taxon>
        <taxon>Bacillati</taxon>
        <taxon>Actinomycetota</taxon>
        <taxon>Coriobacteriia</taxon>
        <taxon>Eggerthellales</taxon>
        <taxon>Eggerthellaceae</taxon>
        <taxon>Gordonibacter</taxon>
    </lineage>
</organism>
<accession>A0A6N8IE44</accession>
<protein>
    <submittedName>
        <fullName evidence="3">DUF4143 domain-containing protein</fullName>
    </submittedName>
</protein>